<gene>
    <name evidence="1" type="ORF">B7R77_00180</name>
    <name evidence="2" type="ORF">B7R77_17925</name>
</gene>
<comment type="caution">
    <text evidence="1">The sequence shown here is derived from an EMBL/GenBank/DDBJ whole genome shotgun (WGS) entry which is preliminary data.</text>
</comment>
<evidence type="ECO:0000313" key="3">
    <source>
        <dbReference type="Proteomes" id="UP000216164"/>
    </source>
</evidence>
<name>A0AAP7ZJQ9_RALSL</name>
<accession>A0AAP7ZJQ9</accession>
<dbReference type="RefSeq" id="WP_003270394.1">
    <property type="nucleotide sequence ID" value="NZ_NCTK01000001.1"/>
</dbReference>
<organism evidence="1 3">
    <name type="scientific">Ralstonia solanacearum K60</name>
    <dbReference type="NCBI Taxonomy" id="1091042"/>
    <lineage>
        <taxon>Bacteria</taxon>
        <taxon>Pseudomonadati</taxon>
        <taxon>Pseudomonadota</taxon>
        <taxon>Betaproteobacteria</taxon>
        <taxon>Burkholderiales</taxon>
        <taxon>Burkholderiaceae</taxon>
        <taxon>Ralstonia</taxon>
        <taxon>Ralstonia solanacearum species complex</taxon>
    </lineage>
</organism>
<dbReference type="Proteomes" id="UP000216164">
    <property type="component" value="Unassembled WGS sequence"/>
</dbReference>
<dbReference type="AlphaFoldDB" id="A0AAP7ZJQ9"/>
<protein>
    <submittedName>
        <fullName evidence="1">Uncharacterized protein</fullName>
    </submittedName>
</protein>
<sequence>MSLLDPRALLVGLLVMLAAYGAGYSKGARDCTAAQQQELQEWQLTAEAATELYLRARDRRDGQYRTINKTVELAKDATPDIADCRTGDDWMRIYRDNAAIANGTAVPAGSGGADGADAR</sequence>
<evidence type="ECO:0000313" key="1">
    <source>
        <dbReference type="EMBL" id="OYQ11838.1"/>
    </source>
</evidence>
<dbReference type="EMBL" id="NCTK01000001">
    <property type="protein sequence ID" value="OYQ11838.1"/>
    <property type="molecule type" value="Genomic_DNA"/>
</dbReference>
<proteinExistence type="predicted"/>
<evidence type="ECO:0000313" key="2">
    <source>
        <dbReference type="EMBL" id="OYQ14941.1"/>
    </source>
</evidence>
<reference evidence="1 3" key="1">
    <citation type="submission" date="2017-04" db="EMBL/GenBank/DDBJ databases">
        <title>Genome Announcement: Closed genomes of Ralstonia solanacearum strains K60, UW551, and UW700.</title>
        <authorList>
            <person name="Hayes M."/>
            <person name="Macintyre A.M."/>
            <person name="Allen C."/>
        </authorList>
    </citation>
    <scope>NUCLEOTIDE SEQUENCE [LARGE SCALE GENOMIC DNA]</scope>
    <source>
        <strain evidence="1 3">UW25</strain>
    </source>
</reference>
<dbReference type="EMBL" id="NCTK01000001">
    <property type="protein sequence ID" value="OYQ14941.1"/>
    <property type="molecule type" value="Genomic_DNA"/>
</dbReference>